<organism evidence="1 2">
    <name type="scientific">Fluviicola chungangensis</name>
    <dbReference type="NCBI Taxonomy" id="2597671"/>
    <lineage>
        <taxon>Bacteria</taxon>
        <taxon>Pseudomonadati</taxon>
        <taxon>Bacteroidota</taxon>
        <taxon>Flavobacteriia</taxon>
        <taxon>Flavobacteriales</taxon>
        <taxon>Crocinitomicaceae</taxon>
        <taxon>Fluviicola</taxon>
    </lineage>
</organism>
<dbReference type="AlphaFoldDB" id="A0A556N318"/>
<sequence length="235" mass="27751">MKLLILLFYGFTLLSVFSCKKLDKKNPIEFKIKAHIPYNDEPISGVKYTIREYRSKKELILSDIEYTDFKLEGYTNANGESMISFPPKKNMNYRYDITFDYSQMQFANYSGSYSLIRPPTYFPLSRKDQKDFEIRALPICSAHFKIENVNCFDNNDKMRFKMFNIDEFPHQAFQYITVWSNDFNGCGLFGEVTNDNVLSGRQLYQIEVTRNNQVTTYIDTFFLQPGVMNEVFIEY</sequence>
<keyword evidence="2" id="KW-1185">Reference proteome</keyword>
<gene>
    <name evidence="1" type="ORF">FO442_04525</name>
</gene>
<protein>
    <submittedName>
        <fullName evidence="1">Uncharacterized protein</fullName>
    </submittedName>
</protein>
<dbReference type="EMBL" id="VLPL01000002">
    <property type="protein sequence ID" value="TSJ46428.1"/>
    <property type="molecule type" value="Genomic_DNA"/>
</dbReference>
<comment type="caution">
    <text evidence="1">The sequence shown here is derived from an EMBL/GenBank/DDBJ whole genome shotgun (WGS) entry which is preliminary data.</text>
</comment>
<accession>A0A556N318</accession>
<dbReference type="Proteomes" id="UP000316008">
    <property type="component" value="Unassembled WGS sequence"/>
</dbReference>
<evidence type="ECO:0000313" key="1">
    <source>
        <dbReference type="EMBL" id="TSJ46428.1"/>
    </source>
</evidence>
<name>A0A556N318_9FLAO</name>
<reference evidence="1 2" key="1">
    <citation type="submission" date="2019-07" db="EMBL/GenBank/DDBJ databases">
        <authorList>
            <person name="Huq M.A."/>
        </authorList>
    </citation>
    <scope>NUCLEOTIDE SEQUENCE [LARGE SCALE GENOMIC DNA]</scope>
    <source>
        <strain evidence="1 2">MAH-3</strain>
    </source>
</reference>
<dbReference type="RefSeq" id="WP_144331965.1">
    <property type="nucleotide sequence ID" value="NZ_VLPL01000002.1"/>
</dbReference>
<proteinExistence type="predicted"/>
<evidence type="ECO:0000313" key="2">
    <source>
        <dbReference type="Proteomes" id="UP000316008"/>
    </source>
</evidence>
<dbReference type="PROSITE" id="PS51257">
    <property type="entry name" value="PROKAR_LIPOPROTEIN"/>
    <property type="match status" value="1"/>
</dbReference>
<dbReference type="OrthoDB" id="1467787at2"/>